<protein>
    <submittedName>
        <fullName evidence="2">Uncharacterized protein</fullName>
    </submittedName>
</protein>
<dbReference type="EMBL" id="MWQO01000006">
    <property type="protein sequence ID" value="THD11868.1"/>
    <property type="molecule type" value="Genomic_DNA"/>
</dbReference>
<comment type="caution">
    <text evidence="2">The sequence shown here is derived from an EMBL/GenBank/DDBJ whole genome shotgun (WGS) entry which is preliminary data.</text>
</comment>
<dbReference type="InterPro" id="IPR018740">
    <property type="entry name" value="DUF2282_membr"/>
</dbReference>
<keyword evidence="1" id="KW-0732">Signal</keyword>
<dbReference type="Proteomes" id="UP000307749">
    <property type="component" value="Unassembled WGS sequence"/>
</dbReference>
<accession>A0A4S3KTT0</accession>
<evidence type="ECO:0000313" key="2">
    <source>
        <dbReference type="EMBL" id="THD11868.1"/>
    </source>
</evidence>
<organism evidence="2 3">
    <name type="scientific">Metallibacterium scheffleri</name>
    <dbReference type="NCBI Taxonomy" id="993689"/>
    <lineage>
        <taxon>Bacteria</taxon>
        <taxon>Pseudomonadati</taxon>
        <taxon>Pseudomonadota</taxon>
        <taxon>Gammaproteobacteria</taxon>
        <taxon>Lysobacterales</taxon>
        <taxon>Rhodanobacteraceae</taxon>
        <taxon>Metallibacterium</taxon>
    </lineage>
</organism>
<feature type="signal peptide" evidence="1">
    <location>
        <begin position="1"/>
        <end position="28"/>
    </location>
</feature>
<sequence length="109" mass="11201">MNKHQFLSMTAASLIAAGALAAAPASHAASMEKCFGVATAHHNDCAGISGLHSCKGSSPNNYNPGDFRVVPTGTCEKLGGLDMAQAKTILKNPAEVKAFEARMEAKAKG</sequence>
<dbReference type="Pfam" id="PF10048">
    <property type="entry name" value="DUF2282"/>
    <property type="match status" value="1"/>
</dbReference>
<evidence type="ECO:0000313" key="3">
    <source>
        <dbReference type="Proteomes" id="UP000307749"/>
    </source>
</evidence>
<dbReference type="AlphaFoldDB" id="A0A4S3KTT0"/>
<name>A0A4S3KTT0_9GAMM</name>
<evidence type="ECO:0000256" key="1">
    <source>
        <dbReference type="SAM" id="SignalP"/>
    </source>
</evidence>
<feature type="chain" id="PRO_5020257082" evidence="1">
    <location>
        <begin position="29"/>
        <end position="109"/>
    </location>
</feature>
<gene>
    <name evidence="2" type="ORF">B1806_01995</name>
</gene>
<proteinExistence type="predicted"/>
<dbReference type="STRING" id="993689.GCA_002077135_00846"/>
<keyword evidence="3" id="KW-1185">Reference proteome</keyword>
<dbReference type="RefSeq" id="WP_081126217.1">
    <property type="nucleotide sequence ID" value="NZ_DAHXOC010000052.1"/>
</dbReference>
<reference evidence="2 3" key="1">
    <citation type="submission" date="2017-02" db="EMBL/GenBank/DDBJ databases">
        <title>Whole genome sequencing of Metallibacterium scheffleri DSM 24874 (T).</title>
        <authorList>
            <person name="Kumar S."/>
            <person name="Patil P."/>
            <person name="Patil P.B."/>
        </authorList>
    </citation>
    <scope>NUCLEOTIDE SEQUENCE [LARGE SCALE GENOMIC DNA]</scope>
    <source>
        <strain evidence="2 3">DSM 24874</strain>
    </source>
</reference>